<evidence type="ECO:0000313" key="1">
    <source>
        <dbReference type="EMBL" id="MXQ53249.1"/>
    </source>
</evidence>
<accession>A0A6I4VNP5</accession>
<protein>
    <submittedName>
        <fullName evidence="1">Uncharacterized protein</fullName>
    </submittedName>
</protein>
<proteinExistence type="predicted"/>
<sequence length="111" mass="12644">MDISAIPNHHLPLSEDTCMEIITKLKSADSDHLQRAGSVFFTRIFKLDYFYGNLATNVGIPCRMARRPEEVLTAGDKKILRDFAKLDERIAQLYAEWKRQNPVIARAIGIP</sequence>
<comment type="caution">
    <text evidence="1">The sequence shown here is derived from an EMBL/GenBank/DDBJ whole genome shotgun (WGS) entry which is preliminary data.</text>
</comment>
<evidence type="ECO:0000313" key="2">
    <source>
        <dbReference type="Proteomes" id="UP000430692"/>
    </source>
</evidence>
<dbReference type="Proteomes" id="UP000430692">
    <property type="component" value="Unassembled WGS sequence"/>
</dbReference>
<keyword evidence="2" id="KW-1185">Reference proteome</keyword>
<dbReference type="EMBL" id="WUUL01000003">
    <property type="protein sequence ID" value="MXQ53249.1"/>
    <property type="molecule type" value="Genomic_DNA"/>
</dbReference>
<gene>
    <name evidence="1" type="ORF">GSM42_05780</name>
</gene>
<reference evidence="1 2" key="1">
    <citation type="submission" date="2019-12" db="EMBL/GenBank/DDBJ databases">
        <title>Whole-genome analyses of novel actinobacteria.</title>
        <authorList>
            <person name="Sahin N."/>
            <person name="Saygin H."/>
        </authorList>
    </citation>
    <scope>NUCLEOTIDE SEQUENCE [LARGE SCALE GENOMIC DNA]</scope>
    <source>
        <strain evidence="1 2">KC615</strain>
    </source>
</reference>
<organism evidence="1 2">
    <name type="scientific">Shimazuella alba</name>
    <dbReference type="NCBI Taxonomy" id="2690964"/>
    <lineage>
        <taxon>Bacteria</taxon>
        <taxon>Bacillati</taxon>
        <taxon>Bacillota</taxon>
        <taxon>Bacilli</taxon>
        <taxon>Bacillales</taxon>
        <taxon>Thermoactinomycetaceae</taxon>
        <taxon>Shimazuella</taxon>
    </lineage>
</organism>
<dbReference type="AlphaFoldDB" id="A0A6I4VNP5"/>
<dbReference type="RefSeq" id="WP_160800607.1">
    <property type="nucleotide sequence ID" value="NZ_WUUL01000003.1"/>
</dbReference>
<name>A0A6I4VNP5_9BACL</name>